<comment type="caution">
    <text evidence="1">The sequence shown here is derived from an EMBL/GenBank/DDBJ whole genome shotgun (WGS) entry which is preliminary data.</text>
</comment>
<reference evidence="1 2" key="1">
    <citation type="submission" date="2023-08" db="EMBL/GenBank/DDBJ databases">
        <title>A Necator americanus chromosomal reference genome.</title>
        <authorList>
            <person name="Ilik V."/>
            <person name="Petrzelkova K.J."/>
            <person name="Pardy F."/>
            <person name="Fuh T."/>
            <person name="Niatou-Singa F.S."/>
            <person name="Gouil Q."/>
            <person name="Baker L."/>
            <person name="Ritchie M.E."/>
            <person name="Jex A.R."/>
            <person name="Gazzola D."/>
            <person name="Li H."/>
            <person name="Toshio Fujiwara R."/>
            <person name="Zhan B."/>
            <person name="Aroian R.V."/>
            <person name="Pafco B."/>
            <person name="Schwarz E.M."/>
        </authorList>
    </citation>
    <scope>NUCLEOTIDE SEQUENCE [LARGE SCALE GENOMIC DNA]</scope>
    <source>
        <strain evidence="1 2">Aroian</strain>
        <tissue evidence="1">Whole animal</tissue>
    </source>
</reference>
<gene>
    <name evidence="1" type="primary">Necator_chrII.g4973</name>
    <name evidence="1" type="ORF">RB195_017181</name>
</gene>
<organism evidence="1 2">
    <name type="scientific">Necator americanus</name>
    <name type="common">Human hookworm</name>
    <dbReference type="NCBI Taxonomy" id="51031"/>
    <lineage>
        <taxon>Eukaryota</taxon>
        <taxon>Metazoa</taxon>
        <taxon>Ecdysozoa</taxon>
        <taxon>Nematoda</taxon>
        <taxon>Chromadorea</taxon>
        <taxon>Rhabditida</taxon>
        <taxon>Rhabditina</taxon>
        <taxon>Rhabditomorpha</taxon>
        <taxon>Strongyloidea</taxon>
        <taxon>Ancylostomatidae</taxon>
        <taxon>Bunostominae</taxon>
        <taxon>Necator</taxon>
    </lineage>
</organism>
<protein>
    <submittedName>
        <fullName evidence="1">Uncharacterized protein</fullName>
    </submittedName>
</protein>
<accession>A0ABR1C5J8</accession>
<evidence type="ECO:0000313" key="1">
    <source>
        <dbReference type="EMBL" id="KAK6733276.1"/>
    </source>
</evidence>
<proteinExistence type="predicted"/>
<name>A0ABR1C5J8_NECAM</name>
<dbReference type="Proteomes" id="UP001303046">
    <property type="component" value="Unassembled WGS sequence"/>
</dbReference>
<evidence type="ECO:0000313" key="2">
    <source>
        <dbReference type="Proteomes" id="UP001303046"/>
    </source>
</evidence>
<sequence length="106" mass="11633">MQLAFLGFEAVPDFTHRGRLLSAVGVDGVQGKFVRIRDDMNQPTTAHGDSNTIRMQNTFDLVTGVGQRQGTGVERSFLFNFAIDNIMNRTVYQCPADIILAPADAS</sequence>
<keyword evidence="2" id="KW-1185">Reference proteome</keyword>
<dbReference type="EMBL" id="JAVFWL010000002">
    <property type="protein sequence ID" value="KAK6733276.1"/>
    <property type="molecule type" value="Genomic_DNA"/>
</dbReference>